<evidence type="ECO:0000256" key="1">
    <source>
        <dbReference type="SAM" id="Phobius"/>
    </source>
</evidence>
<evidence type="ECO:0000313" key="2">
    <source>
        <dbReference type="EMBL" id="GGB09052.1"/>
    </source>
</evidence>
<protein>
    <submittedName>
        <fullName evidence="2">Uncharacterized protein</fullName>
    </submittedName>
</protein>
<keyword evidence="1" id="KW-0472">Membrane</keyword>
<reference evidence="2" key="1">
    <citation type="journal article" date="2014" name="Int. J. Syst. Evol. Microbiol.">
        <title>Complete genome sequence of Corynebacterium casei LMG S-19264T (=DSM 44701T), isolated from a smear-ripened cheese.</title>
        <authorList>
            <consortium name="US DOE Joint Genome Institute (JGI-PGF)"/>
            <person name="Walter F."/>
            <person name="Albersmeier A."/>
            <person name="Kalinowski J."/>
            <person name="Ruckert C."/>
        </authorList>
    </citation>
    <scope>NUCLEOTIDE SEQUENCE</scope>
    <source>
        <strain evidence="2">CGMCC 1.15082</strain>
    </source>
</reference>
<gene>
    <name evidence="2" type="ORF">GCM10011491_41250</name>
</gene>
<proteinExistence type="predicted"/>
<dbReference type="EMBL" id="BMHH01000026">
    <property type="protein sequence ID" value="GGB09052.1"/>
    <property type="molecule type" value="Genomic_DNA"/>
</dbReference>
<keyword evidence="1" id="KW-0812">Transmembrane</keyword>
<name>A0A916SNC8_9HYPH</name>
<feature type="transmembrane region" description="Helical" evidence="1">
    <location>
        <begin position="6"/>
        <end position="26"/>
    </location>
</feature>
<comment type="caution">
    <text evidence="2">The sequence shown here is derived from an EMBL/GenBank/DDBJ whole genome shotgun (WGS) entry which is preliminary data.</text>
</comment>
<keyword evidence="3" id="KW-1185">Reference proteome</keyword>
<organism evidence="2 3">
    <name type="scientific">Brucella endophytica</name>
    <dbReference type="NCBI Taxonomy" id="1963359"/>
    <lineage>
        <taxon>Bacteria</taxon>
        <taxon>Pseudomonadati</taxon>
        <taxon>Pseudomonadota</taxon>
        <taxon>Alphaproteobacteria</taxon>
        <taxon>Hyphomicrobiales</taxon>
        <taxon>Brucellaceae</taxon>
        <taxon>Brucella/Ochrobactrum group</taxon>
        <taxon>Brucella</taxon>
    </lineage>
</organism>
<keyword evidence="1" id="KW-1133">Transmembrane helix</keyword>
<dbReference type="RefSeq" id="WP_188826086.1">
    <property type="nucleotide sequence ID" value="NZ_BMHH01000026.1"/>
</dbReference>
<reference evidence="2" key="2">
    <citation type="submission" date="2020-09" db="EMBL/GenBank/DDBJ databases">
        <authorList>
            <person name="Sun Q."/>
            <person name="Zhou Y."/>
        </authorList>
    </citation>
    <scope>NUCLEOTIDE SEQUENCE</scope>
    <source>
        <strain evidence="2">CGMCC 1.15082</strain>
    </source>
</reference>
<evidence type="ECO:0000313" key="3">
    <source>
        <dbReference type="Proteomes" id="UP000646478"/>
    </source>
</evidence>
<dbReference type="AlphaFoldDB" id="A0A916SNC8"/>
<accession>A0A916SNC8</accession>
<dbReference type="Proteomes" id="UP000646478">
    <property type="component" value="Unassembled WGS sequence"/>
</dbReference>
<sequence length="81" mass="9005">MDYFGSTDFVFGLSVGATFGFVVTLLTNYARHRSQTDTITRALLLLANERLPSLDTAPVFTNEPIEPRVRLVVSNETRGDL</sequence>